<dbReference type="PROSITE" id="PS00012">
    <property type="entry name" value="PHOSPHOPANTETHEINE"/>
    <property type="match status" value="1"/>
</dbReference>
<dbReference type="PROSITE" id="PS50075">
    <property type="entry name" value="CARRIER"/>
    <property type="match status" value="1"/>
</dbReference>
<dbReference type="SMART" id="SM00823">
    <property type="entry name" value="PKS_PP"/>
    <property type="match status" value="1"/>
</dbReference>
<dbReference type="RefSeq" id="WP_323262285.1">
    <property type="nucleotide sequence ID" value="NZ_JAYGIE010000080.1"/>
</dbReference>
<dbReference type="InterPro" id="IPR025110">
    <property type="entry name" value="AMP-bd_C"/>
</dbReference>
<sequence length="1089" mass="121242">MNSPSGTQPKFTTVDFNPFADGELLLTAPATESQKEIWASVQMGSDANCAYNESQKLWLRGILNTYALRLALQELVLRHEALRTTLSPDGINLCIVASLNLEIPEIDLSGLDSGERDTKLADLLKQAVETPFDLEHGPLIRVQLIKTQDQENLLLLTAHHIICDGWSWAVLMTDLGKLYTSLKNGETHDLEEPANFSEYAIAQQEAKGSEEEIETEAYWLNQFSDSIPVLDFPTDRPRPPVRTFNAAREDWDLDPTLVSNLKQLGNKLGCSFTTTLLTSFEVFLHRLTGSNEIMVGIPAAGQAATGNYQLVSHCVNLLPLKSWVDGTQAFSDYLQIRRPVILDAYDHQLFTFGSLVEKLAIPRDTSRIPLVPITFNLDQGLDNDRLLFEDLKVEFSTNPRSYENFEIFINATELRGRVTLECQYNTNLFDAATIRRRLAEFETLLIGIVAAPDTIIDRLPLLPETELQLLTSWNQTQVDYPRNSSIQEVFEAQVLATPDAIALIFENEQLSYQELNCRANQLAHYLIGLGIGADSLVGIYIERSLETIIGILGILKAGGAYVPLDPSYPPERLAFMVADTQVSVLLTQQKLVEQFPPSKAQVVCLDTDWQAISLQSQENPTCNVTPDNLAYVIYTSGSTGVPKGVSVVHRGVVRLVKSANYADFSPEQIFLQLAPLAFDASTFEIWGALLNGARLVLFPSDKPSLEELGQVIQGYQVTIIWLTAGLFHLMVDEQIEALRPLQQLLAGGDVLSVNHVQRFREALPNCKLINGYGPTESTTFTCCYPIEDAKTIGNSVPIGRPINNTQVYILNPQLQPMPIGAIGEIYIGGDGLASGYFNRPELTTERFVPNPFSSQSGTKLYKTGDLACYFPDGNIEFIGRIDNQVKIRGFRIELGEVEAVLSKYPTIQKSVVIIREDIPADKRIVAYFVPVSGQEVPVNELRNFFQQKLPDYMIPNAFVSLDSLPLSPNGKIARKELPAPDGIINSQGRYEPPRNSMEQQIADIWAQVLNLERVGIYDNFFELGGHSLLATQIISRLRKVFAVELTLRIFFEAPTIGGLVEKIVTLNWAKQSMKAAQNDLSDFYEEGEL</sequence>
<evidence type="ECO:0000256" key="3">
    <source>
        <dbReference type="ARBA" id="ARBA00022553"/>
    </source>
</evidence>
<dbReference type="Proteomes" id="UP001301388">
    <property type="component" value="Unassembled WGS sequence"/>
</dbReference>
<dbReference type="InterPro" id="IPR006162">
    <property type="entry name" value="Ppantetheine_attach_site"/>
</dbReference>
<gene>
    <name evidence="5" type="ORF">VB774_14885</name>
</gene>
<dbReference type="Pfam" id="PF13193">
    <property type="entry name" value="AMP-binding_C"/>
    <property type="match status" value="1"/>
</dbReference>
<dbReference type="InterPro" id="IPR020806">
    <property type="entry name" value="PKS_PP-bd"/>
</dbReference>
<evidence type="ECO:0000256" key="1">
    <source>
        <dbReference type="ARBA" id="ARBA00001957"/>
    </source>
</evidence>
<dbReference type="Pfam" id="PF00550">
    <property type="entry name" value="PP-binding"/>
    <property type="match status" value="1"/>
</dbReference>
<dbReference type="SUPFAM" id="SSF47336">
    <property type="entry name" value="ACP-like"/>
    <property type="match status" value="1"/>
</dbReference>
<dbReference type="InterPro" id="IPR009081">
    <property type="entry name" value="PP-bd_ACP"/>
</dbReference>
<dbReference type="PROSITE" id="PS00455">
    <property type="entry name" value="AMP_BINDING"/>
    <property type="match status" value="1"/>
</dbReference>
<dbReference type="Pfam" id="PF00668">
    <property type="entry name" value="Condensation"/>
    <property type="match status" value="1"/>
</dbReference>
<protein>
    <submittedName>
        <fullName evidence="5">Amino acid adenylation domain-containing protein</fullName>
    </submittedName>
</protein>
<evidence type="ECO:0000313" key="6">
    <source>
        <dbReference type="Proteomes" id="UP001301388"/>
    </source>
</evidence>
<comment type="caution">
    <text evidence="5">The sequence shown here is derived from an EMBL/GenBank/DDBJ whole genome shotgun (WGS) entry which is preliminary data.</text>
</comment>
<dbReference type="Gene3D" id="3.30.559.10">
    <property type="entry name" value="Chloramphenicol acetyltransferase-like domain"/>
    <property type="match status" value="1"/>
</dbReference>
<dbReference type="EMBL" id="JAYGIE010000080">
    <property type="protein sequence ID" value="MEA5478910.1"/>
    <property type="molecule type" value="Genomic_DNA"/>
</dbReference>
<evidence type="ECO:0000256" key="2">
    <source>
        <dbReference type="ARBA" id="ARBA00022450"/>
    </source>
</evidence>
<dbReference type="InterPro" id="IPR000873">
    <property type="entry name" value="AMP-dep_synth/lig_dom"/>
</dbReference>
<dbReference type="PANTHER" id="PTHR45527:SF14">
    <property type="entry name" value="PLIPASTATIN SYNTHASE SUBUNIT B"/>
    <property type="match status" value="1"/>
</dbReference>
<dbReference type="Gene3D" id="3.40.50.1820">
    <property type="entry name" value="alpha/beta hydrolase"/>
    <property type="match status" value="1"/>
</dbReference>
<dbReference type="Gene3D" id="3.30.300.30">
    <property type="match status" value="1"/>
</dbReference>
<comment type="cofactor">
    <cofactor evidence="1">
        <name>pantetheine 4'-phosphate</name>
        <dbReference type="ChEBI" id="CHEBI:47942"/>
    </cofactor>
</comment>
<dbReference type="SUPFAM" id="SSF56801">
    <property type="entry name" value="Acetyl-CoA synthetase-like"/>
    <property type="match status" value="1"/>
</dbReference>
<proteinExistence type="predicted"/>
<dbReference type="PANTHER" id="PTHR45527">
    <property type="entry name" value="NONRIBOSOMAL PEPTIDE SYNTHETASE"/>
    <property type="match status" value="1"/>
</dbReference>
<keyword evidence="6" id="KW-1185">Reference proteome</keyword>
<keyword evidence="2" id="KW-0596">Phosphopantetheine</keyword>
<feature type="domain" description="Carrier" evidence="4">
    <location>
        <begin position="992"/>
        <end position="1067"/>
    </location>
</feature>
<dbReference type="InterPro" id="IPR023213">
    <property type="entry name" value="CAT-like_dom_sf"/>
</dbReference>
<keyword evidence="3" id="KW-0597">Phosphoprotein</keyword>
<dbReference type="Gene3D" id="3.40.50.980">
    <property type="match status" value="2"/>
</dbReference>
<dbReference type="InterPro" id="IPR045851">
    <property type="entry name" value="AMP-bd_C_sf"/>
</dbReference>
<dbReference type="SUPFAM" id="SSF52777">
    <property type="entry name" value="CoA-dependent acyltransferases"/>
    <property type="match status" value="2"/>
</dbReference>
<organism evidence="5 6">
    <name type="scientific">Pseudanabaena galeata UHCC 0370</name>
    <dbReference type="NCBI Taxonomy" id="3110310"/>
    <lineage>
        <taxon>Bacteria</taxon>
        <taxon>Bacillati</taxon>
        <taxon>Cyanobacteriota</taxon>
        <taxon>Cyanophyceae</taxon>
        <taxon>Pseudanabaenales</taxon>
        <taxon>Pseudanabaenaceae</taxon>
        <taxon>Pseudanabaena</taxon>
    </lineage>
</organism>
<dbReference type="Pfam" id="PF00501">
    <property type="entry name" value="AMP-binding"/>
    <property type="match status" value="1"/>
</dbReference>
<name>A0ABU5TKY1_9CYAN</name>
<dbReference type="CDD" id="cd19531">
    <property type="entry name" value="LCL_NRPS-like"/>
    <property type="match status" value="1"/>
</dbReference>
<dbReference type="Gene3D" id="3.30.559.30">
    <property type="entry name" value="Nonribosomal peptide synthetase, condensation domain"/>
    <property type="match status" value="1"/>
</dbReference>
<dbReference type="InterPro" id="IPR029058">
    <property type="entry name" value="AB_hydrolase_fold"/>
</dbReference>
<dbReference type="CDD" id="cd12117">
    <property type="entry name" value="A_NRPS_Srf_like"/>
    <property type="match status" value="1"/>
</dbReference>
<dbReference type="NCBIfam" id="TIGR01733">
    <property type="entry name" value="AA-adenyl-dom"/>
    <property type="match status" value="1"/>
</dbReference>
<reference evidence="5 6" key="1">
    <citation type="submission" date="2023-12" db="EMBL/GenBank/DDBJ databases">
        <title>Baltic Sea Cyanobacteria.</title>
        <authorList>
            <person name="Delbaje E."/>
            <person name="Fewer D.P."/>
            <person name="Shishido T.K."/>
        </authorList>
    </citation>
    <scope>NUCLEOTIDE SEQUENCE [LARGE SCALE GENOMIC DNA]</scope>
    <source>
        <strain evidence="5 6">UHCC 0370</strain>
    </source>
</reference>
<dbReference type="InterPro" id="IPR020845">
    <property type="entry name" value="AMP-binding_CS"/>
</dbReference>
<dbReference type="InterPro" id="IPR036736">
    <property type="entry name" value="ACP-like_sf"/>
</dbReference>
<dbReference type="Gene3D" id="2.30.38.10">
    <property type="entry name" value="Luciferase, Domain 3"/>
    <property type="match status" value="1"/>
</dbReference>
<evidence type="ECO:0000313" key="5">
    <source>
        <dbReference type="EMBL" id="MEA5478910.1"/>
    </source>
</evidence>
<dbReference type="InterPro" id="IPR001242">
    <property type="entry name" value="Condensation_dom"/>
</dbReference>
<dbReference type="InterPro" id="IPR010071">
    <property type="entry name" value="AA_adenyl_dom"/>
</dbReference>
<accession>A0ABU5TKY1</accession>
<evidence type="ECO:0000259" key="4">
    <source>
        <dbReference type="PROSITE" id="PS50075"/>
    </source>
</evidence>